<proteinExistence type="predicted"/>
<reference evidence="2" key="1">
    <citation type="submission" date="2016-10" db="EMBL/GenBank/DDBJ databases">
        <authorList>
            <person name="Varghese N."/>
            <person name="Submissions S."/>
        </authorList>
    </citation>
    <scope>NUCLEOTIDE SEQUENCE [LARGE SCALE GENOMIC DNA]</scope>
    <source>
        <strain evidence="2">DSM 27981</strain>
    </source>
</reference>
<name>A0A1I2I0G1_9BURK</name>
<gene>
    <name evidence="1" type="ORF">SAMN04489711_1511</name>
</gene>
<evidence type="ECO:0000313" key="1">
    <source>
        <dbReference type="EMBL" id="SFF35123.1"/>
    </source>
</evidence>
<dbReference type="AlphaFoldDB" id="A0A1I2I0G1"/>
<organism evidence="1 2">
    <name type="scientific">Paracidovorax wautersii</name>
    <dbReference type="NCBI Taxonomy" id="1177982"/>
    <lineage>
        <taxon>Bacteria</taxon>
        <taxon>Pseudomonadati</taxon>
        <taxon>Pseudomonadota</taxon>
        <taxon>Betaproteobacteria</taxon>
        <taxon>Burkholderiales</taxon>
        <taxon>Comamonadaceae</taxon>
        <taxon>Paracidovorax</taxon>
    </lineage>
</organism>
<dbReference type="RefSeq" id="WP_139223003.1">
    <property type="nucleotide sequence ID" value="NZ_FONX01000051.1"/>
</dbReference>
<protein>
    <submittedName>
        <fullName evidence="1">Uncharacterized protein</fullName>
    </submittedName>
</protein>
<dbReference type="EMBL" id="FONX01000051">
    <property type="protein sequence ID" value="SFF35123.1"/>
    <property type="molecule type" value="Genomic_DNA"/>
</dbReference>
<accession>A0A1I2I0G1</accession>
<keyword evidence="2" id="KW-1185">Reference proteome</keyword>
<sequence>MSSSVAHLPAPAALPPMSALDLQLALFVLLDLDRRTHGFFTSIQNAVQLVPSPRPTSTSSTRSCAGSSPTWHLAINPTAALPRTVIDAIDEACDIAHQQFILGIWRFNAHAWQSWQVATPYHHEGQTPYCFNALTKART</sequence>
<dbReference type="Proteomes" id="UP000199119">
    <property type="component" value="Unassembled WGS sequence"/>
</dbReference>
<evidence type="ECO:0000313" key="2">
    <source>
        <dbReference type="Proteomes" id="UP000199119"/>
    </source>
</evidence>